<gene>
    <name evidence="2" type="ORF">SAMN05444277_11253</name>
</gene>
<dbReference type="STRING" id="1465490.SAMN05444277_11253"/>
<reference evidence="2 3" key="1">
    <citation type="submission" date="2016-10" db="EMBL/GenBank/DDBJ databases">
        <authorList>
            <person name="de Groot N.N."/>
        </authorList>
    </citation>
    <scope>NUCLEOTIDE SEQUENCE [LARGE SCALE GENOMIC DNA]</scope>
    <source>
        <strain evidence="2 3">DSM 28286</strain>
    </source>
</reference>
<dbReference type="SUPFAM" id="SSF81296">
    <property type="entry name" value="E set domains"/>
    <property type="match status" value="1"/>
</dbReference>
<evidence type="ECO:0000313" key="3">
    <source>
        <dbReference type="Proteomes" id="UP000199031"/>
    </source>
</evidence>
<protein>
    <submittedName>
        <fullName evidence="2">Gliding motility-associated C-terminal domain-containing protein</fullName>
    </submittedName>
</protein>
<dbReference type="InterPro" id="IPR014756">
    <property type="entry name" value="Ig_E-set"/>
</dbReference>
<evidence type="ECO:0000313" key="2">
    <source>
        <dbReference type="EMBL" id="SFQ43655.1"/>
    </source>
</evidence>
<name>A0A1I5YHK1_9BACT</name>
<dbReference type="InterPro" id="IPR000601">
    <property type="entry name" value="PKD_dom"/>
</dbReference>
<dbReference type="Gene3D" id="2.60.40.10">
    <property type="entry name" value="Immunoglobulins"/>
    <property type="match status" value="4"/>
</dbReference>
<accession>A0A1I5YHK1</accession>
<dbReference type="PROSITE" id="PS50093">
    <property type="entry name" value="PKD"/>
    <property type="match status" value="1"/>
</dbReference>
<dbReference type="CDD" id="cd00146">
    <property type="entry name" value="PKD"/>
    <property type="match status" value="1"/>
</dbReference>
<dbReference type="InterPro" id="IPR035986">
    <property type="entry name" value="PKD_dom_sf"/>
</dbReference>
<dbReference type="SUPFAM" id="SSF49299">
    <property type="entry name" value="PKD domain"/>
    <property type="match status" value="1"/>
</dbReference>
<proteinExistence type="predicted"/>
<dbReference type="SMART" id="SM00089">
    <property type="entry name" value="PKD"/>
    <property type="match status" value="1"/>
</dbReference>
<evidence type="ECO:0000259" key="1">
    <source>
        <dbReference type="PROSITE" id="PS50093"/>
    </source>
</evidence>
<keyword evidence="3" id="KW-1185">Reference proteome</keyword>
<dbReference type="InterPro" id="IPR022409">
    <property type="entry name" value="PKD/Chitinase_dom"/>
</dbReference>
<dbReference type="OrthoDB" id="7794186at2"/>
<organism evidence="2 3">
    <name type="scientific">Parafilimonas terrae</name>
    <dbReference type="NCBI Taxonomy" id="1465490"/>
    <lineage>
        <taxon>Bacteria</taxon>
        <taxon>Pseudomonadati</taxon>
        <taxon>Bacteroidota</taxon>
        <taxon>Chitinophagia</taxon>
        <taxon>Chitinophagales</taxon>
        <taxon>Chitinophagaceae</taxon>
        <taxon>Parafilimonas</taxon>
    </lineage>
</organism>
<dbReference type="Proteomes" id="UP000199031">
    <property type="component" value="Unassembled WGS sequence"/>
</dbReference>
<dbReference type="Pfam" id="PF19081">
    <property type="entry name" value="Ig_7"/>
    <property type="match status" value="3"/>
</dbReference>
<dbReference type="InterPro" id="IPR013783">
    <property type="entry name" value="Ig-like_fold"/>
</dbReference>
<dbReference type="Pfam" id="PF18911">
    <property type="entry name" value="PKD_4"/>
    <property type="match status" value="1"/>
</dbReference>
<sequence length="1793" mass="186713">MSLSLKKKYFIVAGIVLLILFGLNSFGQDPSITSFTPTIICQGDEITITGTDLKDVTSVSVGGSPADKVKAVNDKTVTATIPYPLKSGKVSVTTKEGKSATSNETLEIKPVPQPVLTDQTPGRFSDFANCNGSVSYTLTVENNSVAAGGSCDYDIDWGDNTPHFTQTNWQEGSQTTHTYKAQGYFKIIFTITPANGCTKTTSYNFYSGGNPVGGFGSDQPTINLCAPATISFKITGQWYNNTPGTYYYINWGDNSDTTLQHPLNSTNSDQVVTHTYTNTSCPYASYFTATFKAANGCVPSNGSWSPIGIGIKPTASFNVDQTTICINDPICLENTSSAAYSGSTLDCNSPSSYKWDFGDGETSQSTNPACHTYKKPGTYKLKLSATSFCGTDDSTETIVVKDISATPTVITPVTYCQNETATQLTATGANLLWYEEATGGIGKTTAPTPSTSTAGTKTYYVSQTINGQCESPRTAITVIVHALPPAPTVNTPLLLCKGKQAVPLTATGTNLLWYTAVTGGTGSATAPTPSTSNTGTVYYYVSQTTNNCEGPRAMIEVIVEDIPPPPTVTSPVSYCQNQLSSPLMANGTGLLWYTVATGGTGNPAAPTPSTSTPGKAFYYVSSSNHCGESQRTKIEVNVLPGPSATISYTKDVLCNADDDANSPNPPVPVTLNGEQGGTFSVSPSGLSIDPLSGTITPAGAAAGTYTIRYFIRSSGGCADFSTTTSVTISSTPIAEISYRLICSTDDEVSPTINGTHGGVFTSTPGLIIDASTGVISPAESKPGTYGVTYTIAASSPCPGFTAKTNITINKAPDASISYAPTNLCNVKRTAETPNPPVNVNLTGTTGGVYSISPSSGLPMSSDGTLDPSEAQAGNYTITYTIPASGGCAVFTTSATVTVSSTPSATIQYPLICSSDAPVSPQLKGTTGGSYSSSEGLAINSATGIITPANSKPGNYTVTYTIAASAPCPGFSTTTNITITPAPNADISYGKTSFCNTINNNNSNPPVDVILTGVHGGTYSINPSSGLPIDINSGTITPAGATPGTYTVIYTIKAGGGCAAFATSATVIISATPSATISYAGAPFCTGSNNIQQVTLTGTQGGTFTSSPGLSVDARTGAINPSLSKPGIYTVTYTIAPSSPCPGFTTTAVVTINESPSISFDVSKQSVCSGETAVFKPASTVATTVYNWSVKGALPANVEGVTAGKTTGENSAISLMFTNSGTTSETIVIEVIPVNPVSNPCAGLPYELSLTVNPIPAPLKGSTTEFCMHSPSVALTANADAGNTVKWYDENNILLGQPPVINTQNPAQYIFYATQTNMYGCESPASAFAAVVHPVAKITSASYTNPTLCGLPSGSVTLNVVDLNGNAMPELPVTVHYIKFQTAYSIKSKTNAAGQIIIPLTAGTYSDFYVETFGCPSQKIPNVFVLKDPTPPAQPIAGYNAPICTGAVLNLSASSPTSSQIGTINYVWVGPAFGSEPDTSQNTVVSIPNAQTNYNGIYIVYAIQNNCISTPSTFTVEIKQSPAKPVIATKTPLCIGDNLSLSATSSIPGNNTLNYVWNGPGSGFPVNNATAGIAPVTIEDAGVYSITVTSPQTGCSATANTLIEVGGYPIVKFSKDFFNVPTGYTMQITPAITNASDRNILPIAKYEWTPPDNIQCNDAACSLPTLIVKNNICYTVKATNVYGCSGSDTICINTFCTNAQVFIPNAFTPRGLAANSRFMVRGSGIASIKSFRIFNRWGRLVFERNNFAPNDPNYGWDGYINGKLADMGVYVYTADVVCENGTPYQYKGNVTLLQ</sequence>
<feature type="domain" description="PKD" evidence="1">
    <location>
        <begin position="349"/>
        <end position="400"/>
    </location>
</feature>
<dbReference type="EMBL" id="FOXQ01000012">
    <property type="protein sequence ID" value="SFQ43655.1"/>
    <property type="molecule type" value="Genomic_DNA"/>
</dbReference>
<dbReference type="Pfam" id="PF13585">
    <property type="entry name" value="CHU_C"/>
    <property type="match status" value="1"/>
</dbReference>
<dbReference type="RefSeq" id="WP_090661346.1">
    <property type="nucleotide sequence ID" value="NZ_FOXQ01000012.1"/>
</dbReference>
<dbReference type="InterPro" id="IPR044023">
    <property type="entry name" value="Ig_7"/>
</dbReference>